<dbReference type="SUPFAM" id="SSF53098">
    <property type="entry name" value="Ribonuclease H-like"/>
    <property type="match status" value="1"/>
</dbReference>
<dbReference type="InterPro" id="IPR047021">
    <property type="entry name" value="REXO1/3/4-like"/>
</dbReference>
<reference evidence="7 8" key="1">
    <citation type="submission" date="2018-08" db="EMBL/GenBank/DDBJ databases">
        <title>Aphanomyces genome sequencing and annotation.</title>
        <authorList>
            <person name="Minardi D."/>
            <person name="Oidtmann B."/>
            <person name="Van Der Giezen M."/>
            <person name="Studholme D.J."/>
        </authorList>
    </citation>
    <scope>NUCLEOTIDE SEQUENCE [LARGE SCALE GENOMIC DNA]</scope>
    <source>
        <strain evidence="7 8">197901</strain>
    </source>
</reference>
<evidence type="ECO:0008006" key="9">
    <source>
        <dbReference type="Google" id="ProtNLM"/>
    </source>
</evidence>
<dbReference type="PANTHER" id="PTHR12801">
    <property type="entry name" value="RNA EXONUCLEASE REXO1 / RECO3 FAMILY MEMBER-RELATED"/>
    <property type="match status" value="1"/>
</dbReference>
<feature type="region of interest" description="Disordered" evidence="6">
    <location>
        <begin position="12"/>
        <end position="33"/>
    </location>
</feature>
<keyword evidence="3" id="KW-0540">Nuclease</keyword>
<evidence type="ECO:0000256" key="5">
    <source>
        <dbReference type="ARBA" id="ARBA00023242"/>
    </source>
</evidence>
<evidence type="ECO:0000256" key="1">
    <source>
        <dbReference type="ARBA" id="ARBA00004123"/>
    </source>
</evidence>
<evidence type="ECO:0000256" key="6">
    <source>
        <dbReference type="SAM" id="MobiDB-lite"/>
    </source>
</evidence>
<organism evidence="7 8">
    <name type="scientific">Aphanomyces astaci</name>
    <name type="common">Crayfish plague agent</name>
    <dbReference type="NCBI Taxonomy" id="112090"/>
    <lineage>
        <taxon>Eukaryota</taxon>
        <taxon>Sar</taxon>
        <taxon>Stramenopiles</taxon>
        <taxon>Oomycota</taxon>
        <taxon>Saprolegniomycetes</taxon>
        <taxon>Saprolegniales</taxon>
        <taxon>Verrucalvaceae</taxon>
        <taxon>Aphanomyces</taxon>
    </lineage>
</organism>
<dbReference type="InterPro" id="IPR012337">
    <property type="entry name" value="RNaseH-like_sf"/>
</dbReference>
<dbReference type="GO" id="GO:0003676">
    <property type="term" value="F:nucleic acid binding"/>
    <property type="evidence" value="ECO:0007669"/>
    <property type="project" value="InterPro"/>
</dbReference>
<keyword evidence="4" id="KW-0378">Hydrolase</keyword>
<comment type="subcellular location">
    <subcellularLocation>
        <location evidence="1">Nucleus</location>
    </subcellularLocation>
</comment>
<dbReference type="GO" id="GO:0004527">
    <property type="term" value="F:exonuclease activity"/>
    <property type="evidence" value="ECO:0007669"/>
    <property type="project" value="InterPro"/>
</dbReference>
<dbReference type="EMBL" id="QUTE01009392">
    <property type="protein sequence ID" value="RHZ19071.1"/>
    <property type="molecule type" value="Genomic_DNA"/>
</dbReference>
<evidence type="ECO:0000313" key="8">
    <source>
        <dbReference type="Proteomes" id="UP000266196"/>
    </source>
</evidence>
<dbReference type="PANTHER" id="PTHR12801:SF115">
    <property type="entry name" value="FI18136P1-RELATED"/>
    <property type="match status" value="1"/>
</dbReference>
<protein>
    <recommendedName>
        <fullName evidence="9">Exonuclease domain-containing protein</fullName>
    </recommendedName>
</protein>
<evidence type="ECO:0000313" key="7">
    <source>
        <dbReference type="EMBL" id="RHZ19071.1"/>
    </source>
</evidence>
<dbReference type="Proteomes" id="UP000266196">
    <property type="component" value="Unassembled WGS sequence"/>
</dbReference>
<evidence type="ECO:0000256" key="4">
    <source>
        <dbReference type="ARBA" id="ARBA00022801"/>
    </source>
</evidence>
<evidence type="ECO:0000256" key="2">
    <source>
        <dbReference type="ARBA" id="ARBA00006357"/>
    </source>
</evidence>
<keyword evidence="5" id="KW-0539">Nucleus</keyword>
<gene>
    <name evidence="7" type="ORF">DYB31_007790</name>
</gene>
<evidence type="ECO:0000256" key="3">
    <source>
        <dbReference type="ARBA" id="ARBA00022722"/>
    </source>
</evidence>
<dbReference type="AlphaFoldDB" id="A0A397F8V2"/>
<proteinExistence type="inferred from homology"/>
<comment type="caution">
    <text evidence="7">The sequence shown here is derived from an EMBL/GenBank/DDBJ whole genome shotgun (WGS) entry which is preliminary data.</text>
</comment>
<comment type="similarity">
    <text evidence="2">Belongs to the REXO1/REXO3 family.</text>
</comment>
<feature type="compositionally biased region" description="Pro residues" evidence="6">
    <location>
        <begin position="17"/>
        <end position="27"/>
    </location>
</feature>
<sequence>MIDGIRPVGPFAWRPSGPLPPPPPLPTPSSSTHPLLLYPPPSFSTNPPPVVVAAAAGITSSDPSATPIEYYHLSHDDRAAHQYSINVAAEQAALAKAPRASPPTYGARSELTRMTLVRCCGGGGVRSTDETSSHNHQVPHSVSGITADTLAGRVDVTLGDVQQMLLTSFLYDNTALVGHSIDSDLRLVHPHLAYTALLYPHPREFLFKPSFKMLAATYLHQSIQSALPALRLF</sequence>
<dbReference type="InterPro" id="IPR036397">
    <property type="entry name" value="RNaseH_sf"/>
</dbReference>
<accession>A0A397F8V2</accession>
<name>A0A397F8V2_APHAT</name>
<dbReference type="Gene3D" id="3.30.420.10">
    <property type="entry name" value="Ribonuclease H-like superfamily/Ribonuclease H"/>
    <property type="match status" value="1"/>
</dbReference>
<dbReference type="GO" id="GO:0005634">
    <property type="term" value="C:nucleus"/>
    <property type="evidence" value="ECO:0007669"/>
    <property type="project" value="UniProtKB-SubCell"/>
</dbReference>